<protein>
    <submittedName>
        <fullName evidence="2">Tail protein</fullName>
    </submittedName>
</protein>
<organism evidence="2 3">
    <name type="scientific">Caudoviricetes sp. vir335</name>
    <dbReference type="NCBI Taxonomy" id="3068357"/>
    <lineage>
        <taxon>Viruses</taxon>
        <taxon>Duplodnaviria</taxon>
        <taxon>Heunggongvirae</taxon>
        <taxon>Uroviricota</taxon>
        <taxon>Caudoviricetes</taxon>
    </lineage>
</organism>
<evidence type="ECO:0000256" key="1">
    <source>
        <dbReference type="SAM" id="MobiDB-lite"/>
    </source>
</evidence>
<reference evidence="2 3" key="1">
    <citation type="journal article" date="2023" name="Nat. Microbiol.">
        <title>A compendium of viruses from methanogenic archaea reveals their diversity and adaptations to the gut environment.</title>
        <authorList>
            <person name="Medvedeva S."/>
            <person name="Borrel G."/>
            <person name="Krupovic M."/>
            <person name="Gribaldo S."/>
        </authorList>
    </citation>
    <scope>NUCLEOTIDE SEQUENCE [LARGE SCALE GENOMIC DNA]</scope>
</reference>
<proteinExistence type="predicted"/>
<sequence>MRLCSNEGPQEEKTPPEGLETSYLCHTTDSLCKRFISMAINPTRMKGNTNAAVFSPDAFIDASYEDDTLKLTRRNGTSKSIEIAGGVQFTLKVTYSGAPDLSGITVTATPQTGTAGNPVVGTTGFDGVAYLVVKQNGTYKIISSKAGYTFASTPTVTCTSQTTEASVSCYVPGTVTVTVSDEKGSAAGRTVTATASGQTTQTKTVATGQTSVTFSLPAGSWTFKTDYPSGATGGESKTLTVENNKSYSVTLKVVYNIVYGFSIAVGTADPDARVTYPQTVFGQTNAAYGKTPASGTGANCMNGWAGCELISGIKRQTGSGSAWTDVSDKKKAVAGSASNEVYTYIPTWYMKMTNDGTNIICAFSMEQIDSTWKDYAGSVGADHIGHFRVGCYVCKSDFKSHSGQPKVNTSITSFIAGCQKLGTGYDIMTWYQWTYLAALAVLLYKSTDLQAAMASGYVSGSSVQNETALTFTNDYGMAGTPGNTGTTQMAFFWIQNLWGNIWQFVGGAKTNSSYKLMTGTGYSSTDEGSFDKKNLGGLSSGLNGGVKTVVGTMDAGFFPTDCSGSYTTYFADRSNVNSSAFPGVGGDYEYGNNVGPFNMNFNDDASATYSSFGSRLSYRL</sequence>
<accession>A0AA87CCN9</accession>
<dbReference type="RefSeq" id="YP_013605490.1">
    <property type="nucleotide sequence ID" value="NC_134205.1"/>
</dbReference>
<name>A0AA87CCN9_9CAUD</name>
<evidence type="ECO:0000313" key="3">
    <source>
        <dbReference type="Proteomes" id="UP001302000"/>
    </source>
</evidence>
<evidence type="ECO:0000313" key="2">
    <source>
        <dbReference type="EMBL" id="DBA35586.1"/>
    </source>
</evidence>
<dbReference type="Proteomes" id="UP001302000">
    <property type="component" value="Segment"/>
</dbReference>
<keyword evidence="3" id="KW-1185">Reference proteome</keyword>
<dbReference type="EMBL" id="BK063680">
    <property type="protein sequence ID" value="DBA35586.1"/>
    <property type="molecule type" value="Genomic_DNA"/>
</dbReference>
<feature type="region of interest" description="Disordered" evidence="1">
    <location>
        <begin position="1"/>
        <end position="21"/>
    </location>
</feature>
<gene>
    <name evidence="2" type="ORF">vir335_00030</name>
</gene>
<dbReference type="GeneID" id="301841427"/>